<evidence type="ECO:0000313" key="6">
    <source>
        <dbReference type="EMBL" id="VBB04965.1"/>
    </source>
</evidence>
<dbReference type="RefSeq" id="WP_122625969.1">
    <property type="nucleotide sequence ID" value="NZ_UPPP01000051.1"/>
</dbReference>
<evidence type="ECO:0000256" key="4">
    <source>
        <dbReference type="SAM" id="SignalP"/>
    </source>
</evidence>
<dbReference type="Proteomes" id="UP000277811">
    <property type="component" value="Unassembled WGS sequence"/>
</dbReference>
<gene>
    <name evidence="6" type="ORF">LUCI_0171</name>
</gene>
<dbReference type="InterPro" id="IPR025997">
    <property type="entry name" value="SBP_2_dom"/>
</dbReference>
<evidence type="ECO:0000259" key="5">
    <source>
        <dbReference type="Pfam" id="PF13407"/>
    </source>
</evidence>
<accession>A0A498R1D6</accession>
<keyword evidence="3 4" id="KW-0732">Signal</keyword>
<proteinExistence type="inferred from homology"/>
<dbReference type="GO" id="GO:0030313">
    <property type="term" value="C:cell envelope"/>
    <property type="evidence" value="ECO:0007669"/>
    <property type="project" value="UniProtKB-SubCell"/>
</dbReference>
<dbReference type="PANTHER" id="PTHR46847">
    <property type="entry name" value="D-ALLOSE-BINDING PERIPLASMIC PROTEIN-RELATED"/>
    <property type="match status" value="1"/>
</dbReference>
<dbReference type="EMBL" id="UPPP01000051">
    <property type="protein sequence ID" value="VBB04965.1"/>
    <property type="molecule type" value="Genomic_DNA"/>
</dbReference>
<name>A0A498R1D6_9FIRM</name>
<feature type="chain" id="PRO_5039181221" description="Periplasmic binding protein domain-containing protein" evidence="4">
    <location>
        <begin position="21"/>
        <end position="330"/>
    </location>
</feature>
<comment type="subcellular location">
    <subcellularLocation>
        <location evidence="1">Cell envelope</location>
    </subcellularLocation>
</comment>
<keyword evidence="7" id="KW-1185">Reference proteome</keyword>
<organism evidence="6 7">
    <name type="scientific">Lucifera butyrica</name>
    <dbReference type="NCBI Taxonomy" id="1351585"/>
    <lineage>
        <taxon>Bacteria</taxon>
        <taxon>Bacillati</taxon>
        <taxon>Bacillota</taxon>
        <taxon>Negativicutes</taxon>
        <taxon>Veillonellales</taxon>
        <taxon>Veillonellaceae</taxon>
        <taxon>Lucifera</taxon>
    </lineage>
</organism>
<sequence>MKKSLFLLMALVLMVTLVVAGCGGSQPQSDAQKTPGKMRIGVIVKALNGDYWKTVEAGAKAAGEKYGADVTVLGPSAETNVTEQISMIEDQITKKVNALVVAPSQPPSAIPAFNKAKAAKIPVILLDTDAKWDDKVSFVGTGNYNAGKLGGEYLAKNLVHKKGAKVLILRGALGDPTHDERANGFIEAIKAAGLEVAAVQPANSERAMAVTVMENVLQSQLPFDAVFCTNEEMALGAVKALETAGKNIPVLGFDGSPDTLASIAAGQLNATIAQSPFNMGFKSVEAAIKAAKGEKVDKRIDTGTEIVNKDNVKQVQEEVKKLVDKYTSNS</sequence>
<dbReference type="SUPFAM" id="SSF53822">
    <property type="entry name" value="Periplasmic binding protein-like I"/>
    <property type="match status" value="1"/>
</dbReference>
<evidence type="ECO:0000256" key="2">
    <source>
        <dbReference type="ARBA" id="ARBA00007639"/>
    </source>
</evidence>
<dbReference type="Pfam" id="PF13407">
    <property type="entry name" value="Peripla_BP_4"/>
    <property type="match status" value="1"/>
</dbReference>
<dbReference type="PANTHER" id="PTHR46847:SF1">
    <property type="entry name" value="D-ALLOSE-BINDING PERIPLASMIC PROTEIN-RELATED"/>
    <property type="match status" value="1"/>
</dbReference>
<evidence type="ECO:0000313" key="7">
    <source>
        <dbReference type="Proteomes" id="UP000277811"/>
    </source>
</evidence>
<dbReference type="OrthoDB" id="9769193at2"/>
<reference evidence="6 7" key="1">
    <citation type="submission" date="2018-06" db="EMBL/GenBank/DDBJ databases">
        <authorList>
            <person name="Strepis N."/>
        </authorList>
    </citation>
    <scope>NUCLEOTIDE SEQUENCE [LARGE SCALE GENOMIC DNA]</scope>
    <source>
        <strain evidence="6">LUCI</strain>
    </source>
</reference>
<dbReference type="AlphaFoldDB" id="A0A498R1D6"/>
<feature type="domain" description="Periplasmic binding protein" evidence="5">
    <location>
        <begin position="40"/>
        <end position="295"/>
    </location>
</feature>
<protein>
    <recommendedName>
        <fullName evidence="5">Periplasmic binding protein domain-containing protein</fullName>
    </recommendedName>
</protein>
<dbReference type="GO" id="GO:0030246">
    <property type="term" value="F:carbohydrate binding"/>
    <property type="evidence" value="ECO:0007669"/>
    <property type="project" value="UniProtKB-ARBA"/>
</dbReference>
<dbReference type="PROSITE" id="PS51257">
    <property type="entry name" value="PROKAR_LIPOPROTEIN"/>
    <property type="match status" value="1"/>
</dbReference>
<evidence type="ECO:0000256" key="1">
    <source>
        <dbReference type="ARBA" id="ARBA00004196"/>
    </source>
</evidence>
<dbReference type="CDD" id="cd01536">
    <property type="entry name" value="PBP1_ABC_sugar_binding-like"/>
    <property type="match status" value="1"/>
</dbReference>
<dbReference type="Gene3D" id="3.40.50.2300">
    <property type="match status" value="2"/>
</dbReference>
<feature type="signal peptide" evidence="4">
    <location>
        <begin position="1"/>
        <end position="20"/>
    </location>
</feature>
<comment type="similarity">
    <text evidence="2">Belongs to the bacterial solute-binding protein 2 family.</text>
</comment>
<evidence type="ECO:0000256" key="3">
    <source>
        <dbReference type="ARBA" id="ARBA00022729"/>
    </source>
</evidence>
<dbReference type="InterPro" id="IPR028082">
    <property type="entry name" value="Peripla_BP_I"/>
</dbReference>